<dbReference type="EMBL" id="BLYI01000031">
    <property type="protein sequence ID" value="GFO85100.1"/>
    <property type="molecule type" value="Genomic_DNA"/>
</dbReference>
<reference evidence="10" key="1">
    <citation type="submission" date="2020-06" db="EMBL/GenBank/DDBJ databases">
        <title>Characterization of fructooligosaccharide metabolism and fructooligosaccharide-degrading enzymes in human commensal butyrate producers.</title>
        <authorList>
            <person name="Tanno H."/>
            <person name="Fujii T."/>
            <person name="Hirano K."/>
            <person name="Maeno S."/>
            <person name="Tonozuka T."/>
            <person name="Sakamoto M."/>
            <person name="Ohkuma M."/>
            <person name="Tochio T."/>
            <person name="Endo A."/>
        </authorList>
    </citation>
    <scope>NUCLEOTIDE SEQUENCE</scope>
    <source>
        <strain evidence="10">JCM 17466</strain>
    </source>
</reference>
<evidence type="ECO:0000256" key="6">
    <source>
        <dbReference type="RuleBase" id="RU004057"/>
    </source>
</evidence>
<sequence>MDNYKKRISTLKIIILLMFIITVFVTLQFDYGMMELVINTVFLGAMALMTRYALQNGLDHMNAYIKDMETMIKELEESRDDCEGDKEKLEARILGIDAFIEDQDMKEQYEAYCEAYRRKGAAECSITDFFNFDQLTENLSLRFCQILPGLMTAMGILGTFLGLAIGLTNFDFSSSKSLGESIQVFISGINIAFYTSIYGIVISIYMNSFYNSVEERFEEKLMKLEKCFDKLGMNQSEQSMWARLYEEERTQTRSLDQLNKEFAGNLADVLGERLSKSFNATNSNIQNLMGQIHERENTAMEQMVGSFLKNLNRSIESDYAAMAETVGNLEKNFQTLGESVGYLSQWQKEMTDEIRKFVAEVSESNRRMEELTVQNMEQMRRFHDTLQGFSRSMEQTSGNLDEVYGREEKLHDQLQEMVGQQEQMVRKLEQAAGISEELARYQKESQRQLQQMESLADELKREQERQKEDSGDLKWIQQEIKLGQEKINHLLDQIRQLKQKEENREEAEKIKEVLESLSTEIEETEKHLLDAIENTTLRGKIRSFGSLFNKQKEA</sequence>
<dbReference type="SUPFAM" id="SSF58104">
    <property type="entry name" value="Methyl-accepting chemotaxis protein (MCP) signaling domain"/>
    <property type="match status" value="1"/>
</dbReference>
<dbReference type="AlphaFoldDB" id="A0A916Q9E6"/>
<feature type="domain" description="MotA/TolQ/ExbB proton channel" evidence="9">
    <location>
        <begin position="141"/>
        <end position="225"/>
    </location>
</feature>
<evidence type="ECO:0000313" key="10">
    <source>
        <dbReference type="EMBL" id="GFO85100.1"/>
    </source>
</evidence>
<keyword evidence="2" id="KW-1003">Cell membrane</keyword>
<evidence type="ECO:0000256" key="3">
    <source>
        <dbReference type="ARBA" id="ARBA00022692"/>
    </source>
</evidence>
<dbReference type="Pfam" id="PF01618">
    <property type="entry name" value="MotA_ExbB"/>
    <property type="match status" value="1"/>
</dbReference>
<dbReference type="InterPro" id="IPR002898">
    <property type="entry name" value="MotA_ExbB_proton_chnl"/>
</dbReference>
<dbReference type="Gene3D" id="1.10.287.950">
    <property type="entry name" value="Methyl-accepting chemotaxis protein"/>
    <property type="match status" value="1"/>
</dbReference>
<evidence type="ECO:0000259" key="9">
    <source>
        <dbReference type="Pfam" id="PF01618"/>
    </source>
</evidence>
<feature type="transmembrane region" description="Helical" evidence="8">
    <location>
        <begin position="182"/>
        <end position="206"/>
    </location>
</feature>
<keyword evidence="6" id="KW-0653">Protein transport</keyword>
<feature type="transmembrane region" description="Helical" evidence="8">
    <location>
        <begin position="146"/>
        <end position="170"/>
    </location>
</feature>
<organism evidence="10 11">
    <name type="scientific">Anaerostipes butyraticus</name>
    <dbReference type="NCBI Taxonomy" id="645466"/>
    <lineage>
        <taxon>Bacteria</taxon>
        <taxon>Bacillati</taxon>
        <taxon>Bacillota</taxon>
        <taxon>Clostridia</taxon>
        <taxon>Lachnospirales</taxon>
        <taxon>Lachnospiraceae</taxon>
        <taxon>Anaerostipes</taxon>
    </lineage>
</organism>
<protein>
    <recommendedName>
        <fullName evidence="9">MotA/TolQ/ExbB proton channel domain-containing protein</fullName>
    </recommendedName>
</protein>
<keyword evidence="11" id="KW-1185">Reference proteome</keyword>
<feature type="coiled-coil region" evidence="7">
    <location>
        <begin position="58"/>
        <end position="92"/>
    </location>
</feature>
<evidence type="ECO:0000256" key="8">
    <source>
        <dbReference type="SAM" id="Phobius"/>
    </source>
</evidence>
<dbReference type="RefSeq" id="WP_201310810.1">
    <property type="nucleotide sequence ID" value="NZ_BLYI01000031.1"/>
</dbReference>
<comment type="subcellular location">
    <subcellularLocation>
        <location evidence="1">Cell membrane</location>
        <topology evidence="1">Multi-pass membrane protein</topology>
    </subcellularLocation>
    <subcellularLocation>
        <location evidence="6">Membrane</location>
        <topology evidence="6">Multi-pass membrane protein</topology>
    </subcellularLocation>
</comment>
<feature type="coiled-coil region" evidence="7">
    <location>
        <begin position="411"/>
        <end position="534"/>
    </location>
</feature>
<name>A0A916Q9E6_9FIRM</name>
<evidence type="ECO:0000313" key="11">
    <source>
        <dbReference type="Proteomes" id="UP000613208"/>
    </source>
</evidence>
<keyword evidence="3 8" id="KW-0812">Transmembrane</keyword>
<evidence type="ECO:0000256" key="4">
    <source>
        <dbReference type="ARBA" id="ARBA00022989"/>
    </source>
</evidence>
<gene>
    <name evidence="10" type="ORF">ANBU17_14470</name>
</gene>
<accession>A0A916Q9E6</accession>
<dbReference type="GO" id="GO:0005886">
    <property type="term" value="C:plasma membrane"/>
    <property type="evidence" value="ECO:0007669"/>
    <property type="project" value="UniProtKB-SubCell"/>
</dbReference>
<keyword evidence="7" id="KW-0175">Coiled coil</keyword>
<evidence type="ECO:0000256" key="7">
    <source>
        <dbReference type="SAM" id="Coils"/>
    </source>
</evidence>
<comment type="caution">
    <text evidence="10">The sequence shown here is derived from an EMBL/GenBank/DDBJ whole genome shotgun (WGS) entry which is preliminary data.</text>
</comment>
<comment type="similarity">
    <text evidence="6">Belongs to the exbB/tolQ family.</text>
</comment>
<proteinExistence type="inferred from homology"/>
<dbReference type="GO" id="GO:0015031">
    <property type="term" value="P:protein transport"/>
    <property type="evidence" value="ECO:0007669"/>
    <property type="project" value="UniProtKB-KW"/>
</dbReference>
<keyword evidence="5 8" id="KW-0472">Membrane</keyword>
<keyword evidence="6" id="KW-0813">Transport</keyword>
<feature type="transmembrane region" description="Helical" evidence="8">
    <location>
        <begin position="36"/>
        <end position="54"/>
    </location>
</feature>
<dbReference type="Proteomes" id="UP000613208">
    <property type="component" value="Unassembled WGS sequence"/>
</dbReference>
<evidence type="ECO:0000256" key="2">
    <source>
        <dbReference type="ARBA" id="ARBA00022475"/>
    </source>
</evidence>
<keyword evidence="4 8" id="KW-1133">Transmembrane helix</keyword>
<evidence type="ECO:0000256" key="5">
    <source>
        <dbReference type="ARBA" id="ARBA00023136"/>
    </source>
</evidence>
<feature type="transmembrane region" description="Helical" evidence="8">
    <location>
        <begin position="12"/>
        <end position="30"/>
    </location>
</feature>
<evidence type="ECO:0000256" key="1">
    <source>
        <dbReference type="ARBA" id="ARBA00004651"/>
    </source>
</evidence>